<dbReference type="GO" id="GO:0003700">
    <property type="term" value="F:DNA-binding transcription factor activity"/>
    <property type="evidence" value="ECO:0007669"/>
    <property type="project" value="InterPro"/>
</dbReference>
<dbReference type="OrthoDB" id="777519at2759"/>
<keyword evidence="4" id="KW-0804">Transcription</keyword>
<dbReference type="PANTHER" id="PTHR31194">
    <property type="entry name" value="SHN SHINE , DNA BINDING / TRANSCRIPTION FACTOR"/>
    <property type="match status" value="1"/>
</dbReference>
<dbReference type="InterPro" id="IPR050913">
    <property type="entry name" value="AP2/ERF_ERF"/>
</dbReference>
<evidence type="ECO:0000256" key="1">
    <source>
        <dbReference type="ARBA" id="ARBA00004123"/>
    </source>
</evidence>
<evidence type="ECO:0000256" key="6">
    <source>
        <dbReference type="SAM" id="MobiDB-lite"/>
    </source>
</evidence>
<evidence type="ECO:0000256" key="5">
    <source>
        <dbReference type="ARBA" id="ARBA00023242"/>
    </source>
</evidence>
<evidence type="ECO:0000256" key="4">
    <source>
        <dbReference type="ARBA" id="ARBA00023163"/>
    </source>
</evidence>
<feature type="compositionally biased region" description="Polar residues" evidence="6">
    <location>
        <begin position="91"/>
        <end position="108"/>
    </location>
</feature>
<protein>
    <recommendedName>
        <fullName evidence="7">AP2/ERF domain-containing protein</fullName>
    </recommendedName>
</protein>
<evidence type="ECO:0000256" key="3">
    <source>
        <dbReference type="ARBA" id="ARBA00023125"/>
    </source>
</evidence>
<dbReference type="InterPro" id="IPR001471">
    <property type="entry name" value="AP2/ERF_dom"/>
</dbReference>
<feature type="region of interest" description="Disordered" evidence="6">
    <location>
        <begin position="43"/>
        <end position="62"/>
    </location>
</feature>
<dbReference type="GO" id="GO:0005634">
    <property type="term" value="C:nucleus"/>
    <property type="evidence" value="ECO:0007669"/>
    <property type="project" value="UniProtKB-SubCell"/>
</dbReference>
<comment type="subcellular location">
    <subcellularLocation>
        <location evidence="1">Nucleus</location>
    </subcellularLocation>
</comment>
<dbReference type="KEGG" id="lang:109327510"/>
<dbReference type="InterPro" id="IPR036955">
    <property type="entry name" value="AP2/ERF_dom_sf"/>
</dbReference>
<dbReference type="PRINTS" id="PR00367">
    <property type="entry name" value="ETHRSPELEMNT"/>
</dbReference>
<evidence type="ECO:0000256" key="2">
    <source>
        <dbReference type="ARBA" id="ARBA00023015"/>
    </source>
</evidence>
<reference evidence="8 9" key="1">
    <citation type="journal article" date="2017" name="Plant Biotechnol. J.">
        <title>A comprehensive draft genome sequence for lupin (Lupinus angustifolius), an emerging health food: insights into plant-microbe interactions and legume evolution.</title>
        <authorList>
            <person name="Hane J.K."/>
            <person name="Ming Y."/>
            <person name="Kamphuis L.G."/>
            <person name="Nelson M.N."/>
            <person name="Garg G."/>
            <person name="Atkins C.A."/>
            <person name="Bayer P.E."/>
            <person name="Bravo A."/>
            <person name="Bringans S."/>
            <person name="Cannon S."/>
            <person name="Edwards D."/>
            <person name="Foley R."/>
            <person name="Gao L.L."/>
            <person name="Harrison M.J."/>
            <person name="Huang W."/>
            <person name="Hurgobin B."/>
            <person name="Li S."/>
            <person name="Liu C.W."/>
            <person name="McGrath A."/>
            <person name="Morahan G."/>
            <person name="Murray J."/>
            <person name="Weller J."/>
            <person name="Jian J."/>
            <person name="Singh K.B."/>
        </authorList>
    </citation>
    <scope>NUCLEOTIDE SEQUENCE [LARGE SCALE GENOMIC DNA]</scope>
    <source>
        <strain evidence="9">cv. Tanjil</strain>
        <tissue evidence="8">Whole plant</tissue>
    </source>
</reference>
<gene>
    <name evidence="8" type="ORF">TanjilG_18252</name>
</gene>
<dbReference type="Proteomes" id="UP000188354">
    <property type="component" value="Chromosome LG15"/>
</dbReference>
<evidence type="ECO:0000313" key="9">
    <source>
        <dbReference type="Proteomes" id="UP000188354"/>
    </source>
</evidence>
<dbReference type="SMART" id="SM00380">
    <property type="entry name" value="AP2"/>
    <property type="match status" value="1"/>
</dbReference>
<dbReference type="OMA" id="MSIFDQP"/>
<evidence type="ECO:0000259" key="7">
    <source>
        <dbReference type="PROSITE" id="PS51032"/>
    </source>
</evidence>
<keyword evidence="9" id="KW-1185">Reference proteome</keyword>
<dbReference type="STRING" id="3871.A0A1J7H369"/>
<dbReference type="Gramene" id="OIV96792">
    <property type="protein sequence ID" value="OIV96792"/>
    <property type="gene ID" value="TanjilG_18252"/>
</dbReference>
<keyword evidence="3" id="KW-0238">DNA-binding</keyword>
<dbReference type="EMBL" id="CM007375">
    <property type="protein sequence ID" value="OIV96792.1"/>
    <property type="molecule type" value="Genomic_DNA"/>
</dbReference>
<dbReference type="AlphaFoldDB" id="A0A1J7H369"/>
<accession>A0A1J7H369</accession>
<dbReference type="CDD" id="cd00018">
    <property type="entry name" value="AP2"/>
    <property type="match status" value="1"/>
</dbReference>
<sequence>MEQSILCKYTVHNSVTKKLAKPKKGSNSNTIESMVPRVVRISVTDPDATDSSSDEEGENLNRKRIKRYVNRIDIETSTKKPISGVSRKRPATTQNNIHRSPAKASSTVNTTVRKFRGVRQRPWGKWAAEIRDPLKRVRLWLGTYDTAEEAAMVYDNAAIKLRGPDALTNFITPPLKEKQKDQQEEEEADTVVVTAVKPEMKVVVNAEASGSSYDSGDDQCRILSSPTSVLQFRNNEEATESQKSLEPEQMSVEEVFRECEGETSLFDETGEFFQLEMPIWDEVFNLGTPQCLDDMLFEEEEQQQPNMMCETTPVLSDVDFYDNLNLADELFDFDKACSLPSSLCQVDDYFQDILSSSDQLVVL</sequence>
<keyword evidence="2" id="KW-0805">Transcription regulation</keyword>
<evidence type="ECO:0000313" key="8">
    <source>
        <dbReference type="EMBL" id="OIV96792.1"/>
    </source>
</evidence>
<dbReference type="InterPro" id="IPR016177">
    <property type="entry name" value="DNA-bd_dom_sf"/>
</dbReference>
<feature type="region of interest" description="Disordered" evidence="6">
    <location>
        <begin position="80"/>
        <end position="108"/>
    </location>
</feature>
<proteinExistence type="predicted"/>
<dbReference type="FunFam" id="3.30.730.10:FF:000001">
    <property type="entry name" value="Ethylene-responsive transcription factor 2"/>
    <property type="match status" value="1"/>
</dbReference>
<dbReference type="PANTHER" id="PTHR31194:SF202">
    <property type="entry name" value="ETHYLENE-RESPONSIVE TRANSCRIPTION FACTOR ERF070"/>
    <property type="match status" value="1"/>
</dbReference>
<name>A0A1J7H369_LUPAN</name>
<keyword evidence="5" id="KW-0539">Nucleus</keyword>
<dbReference type="Pfam" id="PF00847">
    <property type="entry name" value="AP2"/>
    <property type="match status" value="1"/>
</dbReference>
<dbReference type="GO" id="GO:0003677">
    <property type="term" value="F:DNA binding"/>
    <property type="evidence" value="ECO:0007669"/>
    <property type="project" value="UniProtKB-KW"/>
</dbReference>
<dbReference type="Gene3D" id="3.30.730.10">
    <property type="entry name" value="AP2/ERF domain"/>
    <property type="match status" value="1"/>
</dbReference>
<dbReference type="PROSITE" id="PS51032">
    <property type="entry name" value="AP2_ERF"/>
    <property type="match status" value="1"/>
</dbReference>
<feature type="domain" description="AP2/ERF" evidence="7">
    <location>
        <begin position="114"/>
        <end position="171"/>
    </location>
</feature>
<organism evidence="8 9">
    <name type="scientific">Lupinus angustifolius</name>
    <name type="common">Narrow-leaved blue lupine</name>
    <dbReference type="NCBI Taxonomy" id="3871"/>
    <lineage>
        <taxon>Eukaryota</taxon>
        <taxon>Viridiplantae</taxon>
        <taxon>Streptophyta</taxon>
        <taxon>Embryophyta</taxon>
        <taxon>Tracheophyta</taxon>
        <taxon>Spermatophyta</taxon>
        <taxon>Magnoliopsida</taxon>
        <taxon>eudicotyledons</taxon>
        <taxon>Gunneridae</taxon>
        <taxon>Pentapetalae</taxon>
        <taxon>rosids</taxon>
        <taxon>fabids</taxon>
        <taxon>Fabales</taxon>
        <taxon>Fabaceae</taxon>
        <taxon>Papilionoideae</taxon>
        <taxon>50 kb inversion clade</taxon>
        <taxon>genistoids sensu lato</taxon>
        <taxon>core genistoids</taxon>
        <taxon>Genisteae</taxon>
        <taxon>Lupinus</taxon>
    </lineage>
</organism>
<dbReference type="SUPFAM" id="SSF54171">
    <property type="entry name" value="DNA-binding domain"/>
    <property type="match status" value="1"/>
</dbReference>